<feature type="domain" description="SKP1 component POZ" evidence="6">
    <location>
        <begin position="81"/>
        <end position="141"/>
    </location>
</feature>
<sequence>MAVGKRETGAAEVEKGESVAMAAGKGEKGSTVVEKGEKGSVVAEKGEKGSAVEKGEKGPTVAEKGKGVAEEEAGKEVADGDMITLKSSDGKAFEVSKEAAARLSTVLSKMIAGGCSDGCIKLEKIGSETLEKVVDYCNKHADPVPSAASSSSSSFLTAPSKELEDWDRKLVDCLSQDALFNLTEASDSLVMDGLLDLTCRKIADLMRGKTIAEMRKMFNIKNDFTEEQEEEIRREYAWAFGDA</sequence>
<dbReference type="InterPro" id="IPR016072">
    <property type="entry name" value="Skp1_comp_dimer"/>
</dbReference>
<comment type="similarity">
    <text evidence="2">Belongs to the SKP1 family.</text>
</comment>
<dbReference type="InterPro" id="IPR036296">
    <property type="entry name" value="SKP1-like_dim_sf"/>
</dbReference>
<dbReference type="InterPro" id="IPR011333">
    <property type="entry name" value="SKP1/BTB/POZ_sf"/>
</dbReference>
<dbReference type="Pfam" id="PF01466">
    <property type="entry name" value="Skp1"/>
    <property type="match status" value="1"/>
</dbReference>
<dbReference type="Gene3D" id="3.30.710.10">
    <property type="entry name" value="Potassium Channel Kv1.1, Chain A"/>
    <property type="match status" value="1"/>
</dbReference>
<dbReference type="GO" id="GO:0016567">
    <property type="term" value="P:protein ubiquitination"/>
    <property type="evidence" value="ECO:0007669"/>
    <property type="project" value="UniProtKB-UniPathway"/>
</dbReference>
<protein>
    <recommendedName>
        <fullName evidence="8">SKP1-like protein</fullName>
    </recommendedName>
</protein>
<gene>
    <name evidence="7" type="ORF">PAHAL_2G453300</name>
</gene>
<evidence type="ECO:0000259" key="5">
    <source>
        <dbReference type="Pfam" id="PF01466"/>
    </source>
</evidence>
<feature type="compositionally biased region" description="Basic and acidic residues" evidence="4">
    <location>
        <begin position="34"/>
        <end position="74"/>
    </location>
</feature>
<feature type="domain" description="SKP1 component dimerisation" evidence="5">
    <location>
        <begin position="193"/>
        <end position="239"/>
    </location>
</feature>
<evidence type="ECO:0000313" key="7">
    <source>
        <dbReference type="EMBL" id="PAN14929.1"/>
    </source>
</evidence>
<feature type="compositionally biased region" description="Basic and acidic residues" evidence="4">
    <location>
        <begin position="1"/>
        <end position="17"/>
    </location>
</feature>
<feature type="region of interest" description="Disordered" evidence="4">
    <location>
        <begin position="1"/>
        <end position="74"/>
    </location>
</feature>
<dbReference type="InterPro" id="IPR016073">
    <property type="entry name" value="Skp1_comp_POZ"/>
</dbReference>
<dbReference type="GO" id="GO:0006511">
    <property type="term" value="P:ubiquitin-dependent protein catabolic process"/>
    <property type="evidence" value="ECO:0007669"/>
    <property type="project" value="InterPro"/>
</dbReference>
<comment type="pathway">
    <text evidence="1">Protein modification; protein ubiquitination.</text>
</comment>
<evidence type="ECO:0000256" key="3">
    <source>
        <dbReference type="ARBA" id="ARBA00022786"/>
    </source>
</evidence>
<dbReference type="Proteomes" id="UP000243499">
    <property type="component" value="Chromosome 2"/>
</dbReference>
<proteinExistence type="inferred from homology"/>
<dbReference type="Gramene" id="PAN14929">
    <property type="protein sequence ID" value="PAN14929"/>
    <property type="gene ID" value="PAHAL_2G453300"/>
</dbReference>
<dbReference type="EMBL" id="CM008047">
    <property type="protein sequence ID" value="PAN14929.1"/>
    <property type="molecule type" value="Genomic_DNA"/>
</dbReference>
<evidence type="ECO:0000256" key="4">
    <source>
        <dbReference type="SAM" id="MobiDB-lite"/>
    </source>
</evidence>
<dbReference type="InterPro" id="IPR016897">
    <property type="entry name" value="SKP1"/>
</dbReference>
<dbReference type="InterPro" id="IPR001232">
    <property type="entry name" value="SKP1-like"/>
</dbReference>
<dbReference type="GO" id="GO:0009867">
    <property type="term" value="P:jasmonic acid mediated signaling pathway"/>
    <property type="evidence" value="ECO:0007669"/>
    <property type="project" value="UniProtKB-ARBA"/>
</dbReference>
<evidence type="ECO:0000256" key="1">
    <source>
        <dbReference type="ARBA" id="ARBA00004906"/>
    </source>
</evidence>
<dbReference type="PANTHER" id="PTHR11165">
    <property type="entry name" value="SKP1"/>
    <property type="match status" value="1"/>
</dbReference>
<dbReference type="UniPathway" id="UPA00143"/>
<keyword evidence="3" id="KW-0833">Ubl conjugation pathway</keyword>
<evidence type="ECO:0008006" key="8">
    <source>
        <dbReference type="Google" id="ProtNLM"/>
    </source>
</evidence>
<dbReference type="SUPFAM" id="SSF54695">
    <property type="entry name" value="POZ domain"/>
    <property type="match status" value="1"/>
</dbReference>
<evidence type="ECO:0000259" key="6">
    <source>
        <dbReference type="Pfam" id="PF03931"/>
    </source>
</evidence>
<accession>A0A2S3H423</accession>
<dbReference type="SUPFAM" id="SSF81382">
    <property type="entry name" value="Skp1 dimerisation domain-like"/>
    <property type="match status" value="1"/>
</dbReference>
<name>A0A2S3H423_9POAL</name>
<reference evidence="7" key="1">
    <citation type="submission" date="2018-04" db="EMBL/GenBank/DDBJ databases">
        <title>WGS assembly of Panicum hallii.</title>
        <authorList>
            <person name="Lovell J."/>
            <person name="Jenkins J."/>
            <person name="Lowry D."/>
            <person name="Mamidi S."/>
            <person name="Sreedasyam A."/>
            <person name="Weng X."/>
            <person name="Barry K."/>
            <person name="Bonette J."/>
            <person name="Campitelli B."/>
            <person name="Daum C."/>
            <person name="Gordon S."/>
            <person name="Gould B."/>
            <person name="Lipzen A."/>
            <person name="Macqueen A."/>
            <person name="Palacio-Mejia J."/>
            <person name="Plott C."/>
            <person name="Shakirov E."/>
            <person name="Shu S."/>
            <person name="Yoshinaga Y."/>
            <person name="Zane M."/>
            <person name="Rokhsar D."/>
            <person name="Grimwood J."/>
            <person name="Schmutz J."/>
            <person name="Juenger T."/>
        </authorList>
    </citation>
    <scope>NUCLEOTIDE SEQUENCE [LARGE SCALE GENOMIC DNA]</scope>
    <source>
        <strain evidence="7">FIL2</strain>
    </source>
</reference>
<dbReference type="Pfam" id="PF03931">
    <property type="entry name" value="Skp1_POZ"/>
    <property type="match status" value="1"/>
</dbReference>
<dbReference type="SMART" id="SM00512">
    <property type="entry name" value="Skp1"/>
    <property type="match status" value="1"/>
</dbReference>
<dbReference type="AlphaFoldDB" id="A0A2S3H423"/>
<organism evidence="7">
    <name type="scientific">Panicum hallii</name>
    <dbReference type="NCBI Taxonomy" id="206008"/>
    <lineage>
        <taxon>Eukaryota</taxon>
        <taxon>Viridiplantae</taxon>
        <taxon>Streptophyta</taxon>
        <taxon>Embryophyta</taxon>
        <taxon>Tracheophyta</taxon>
        <taxon>Spermatophyta</taxon>
        <taxon>Magnoliopsida</taxon>
        <taxon>Liliopsida</taxon>
        <taxon>Poales</taxon>
        <taxon>Poaceae</taxon>
        <taxon>PACMAD clade</taxon>
        <taxon>Panicoideae</taxon>
        <taxon>Panicodae</taxon>
        <taxon>Paniceae</taxon>
        <taxon>Panicinae</taxon>
        <taxon>Panicum</taxon>
        <taxon>Panicum sect. Panicum</taxon>
    </lineage>
</organism>
<evidence type="ECO:0000256" key="2">
    <source>
        <dbReference type="ARBA" id="ARBA00009993"/>
    </source>
</evidence>